<reference evidence="2" key="1">
    <citation type="journal article" date="2019" name="Int. J. Syst. Evol. Microbiol.">
        <title>The Global Catalogue of Microorganisms (GCM) 10K type strain sequencing project: providing services to taxonomists for standard genome sequencing and annotation.</title>
        <authorList>
            <consortium name="The Broad Institute Genomics Platform"/>
            <consortium name="The Broad Institute Genome Sequencing Center for Infectious Disease"/>
            <person name="Wu L."/>
            <person name="Ma J."/>
        </authorList>
    </citation>
    <scope>NUCLEOTIDE SEQUENCE [LARGE SCALE GENOMIC DNA]</scope>
    <source>
        <strain evidence="2">JCM 17923</strain>
    </source>
</reference>
<name>A0ABP8I538_9BACT</name>
<dbReference type="SUPFAM" id="SSF75011">
    <property type="entry name" value="3-carboxy-cis,cis-mucoante lactonizing enzyme"/>
    <property type="match status" value="1"/>
</dbReference>
<sequence>MTEMIVVPVPGVCREYYLIYTLGGPNGGAVCYARIQCPVGSAPVIATNSTILDLTYRSRTLIAVSKPRPNGSRILYDVSDVGIRSFTINMGGGFSALPSVPIPGVAGVMDAQWELDLAPDGSKLAWTMSGPVNKLFVATIDAAGSPGTIAEYSASGALGVEFSGNSQKLFVSAPGSIRVLDYAMAVPALATVVGGADASETQMELAYDGLIYYVNTSGRLKTINPCDLIIATSPVTTTLDKTAKFWGSMYLLPDQLDGENYQYVPNTAAPYVNSARIDNQFFTMGTTRNLYTCNPLALQASLLGVEEVRLSLYASNSAGAVGALICAEPWVRALPATVKTACSSYLANPANAGQYYVVKLEGRSVCGTVVQQSGRYFLNSLVPASVSLQFNPCTGMGILASSTSAAQPAEVGMYGGGIDVAFGAGTYTNYQVDFEEYLPASGTYVARGLTVYGTNTSGTNPTTIALSLLANQADLGTGYFAPGGGGNNKIFRITVTVSNQCGAVTLQGHFRPSNPNCRPAPGPTGSSVSVYPNPLQRGPGQFTFTLPTTQRVSLAIVDALTGCERLVLLQNSAYSAGTHTLKFDGSSLPQGVYIYRFVADTDTQTGRILQAR</sequence>
<evidence type="ECO:0000313" key="2">
    <source>
        <dbReference type="Proteomes" id="UP001501153"/>
    </source>
</evidence>
<comment type="caution">
    <text evidence="1">The sequence shown here is derived from an EMBL/GenBank/DDBJ whole genome shotgun (WGS) entry which is preliminary data.</text>
</comment>
<accession>A0ABP8I538</accession>
<evidence type="ECO:0000313" key="1">
    <source>
        <dbReference type="EMBL" id="GAA4351242.1"/>
    </source>
</evidence>
<evidence type="ECO:0008006" key="3">
    <source>
        <dbReference type="Google" id="ProtNLM"/>
    </source>
</evidence>
<gene>
    <name evidence="1" type="ORF">GCM10023185_09740</name>
</gene>
<dbReference type="EMBL" id="BAABGZ010000013">
    <property type="protein sequence ID" value="GAA4351242.1"/>
    <property type="molecule type" value="Genomic_DNA"/>
</dbReference>
<dbReference type="Proteomes" id="UP001501153">
    <property type="component" value="Unassembled WGS sequence"/>
</dbReference>
<keyword evidence="2" id="KW-1185">Reference proteome</keyword>
<organism evidence="1 2">
    <name type="scientific">Hymenobacter saemangeumensis</name>
    <dbReference type="NCBI Taxonomy" id="1084522"/>
    <lineage>
        <taxon>Bacteria</taxon>
        <taxon>Pseudomonadati</taxon>
        <taxon>Bacteroidota</taxon>
        <taxon>Cytophagia</taxon>
        <taxon>Cytophagales</taxon>
        <taxon>Hymenobacteraceae</taxon>
        <taxon>Hymenobacter</taxon>
    </lineage>
</organism>
<protein>
    <recommendedName>
        <fullName evidence="3">T9SS type A sorting domain-containing protein</fullName>
    </recommendedName>
</protein>
<proteinExistence type="predicted"/>